<evidence type="ECO:0000256" key="1">
    <source>
        <dbReference type="HAMAP-Rule" id="MF_02215"/>
    </source>
</evidence>
<name>A0ABS2CF27_9NEIS</name>
<sequence>MLLAGILNHLLAQAPALQAELADLRGRTVRLELPIAAAVVVVTEDGLLAESHAPAEATLSMPARFFVTRFTDRQAASRQVRISGDAELAGKVGNVLAGLQWDAAEDLSLLIGDILAHRVSRVAASLLEAPKEMGQRMAVSVVEYVRDERKILPQKHHVTEFCDQVDTLRDDIARLEKRLQRLEQVV</sequence>
<comment type="subcellular location">
    <subcellularLocation>
        <location evidence="1">Cytoplasm</location>
    </subcellularLocation>
</comment>
<evidence type="ECO:0000313" key="4">
    <source>
        <dbReference type="EMBL" id="MBM5572743.1"/>
    </source>
</evidence>
<comment type="caution">
    <text evidence="4">The sequence shown here is derived from an EMBL/GenBank/DDBJ whole genome shotgun (WGS) entry which is preliminary data.</text>
</comment>
<dbReference type="InterPro" id="IPR036527">
    <property type="entry name" value="SCP2_sterol-bd_dom_sf"/>
</dbReference>
<dbReference type="InterPro" id="IPR003033">
    <property type="entry name" value="SCP2_sterol-bd_dom"/>
</dbReference>
<gene>
    <name evidence="1" type="primary">ubiJ</name>
    <name evidence="4" type="ORF">GM173_14305</name>
</gene>
<keyword evidence="2" id="KW-0175">Coiled coil</keyword>
<comment type="similarity">
    <text evidence="1">Belongs to the UbiJ family.</text>
</comment>
<protein>
    <recommendedName>
        <fullName evidence="1">Ubiquinone biosynthesis accessory factor UbiJ</fullName>
    </recommendedName>
</protein>
<comment type="function">
    <text evidence="1">Required for ubiquinone (coenzyme Q) biosynthesis. Binds hydrophobic ubiquinone biosynthetic intermediates via its SCP2 domain and is essential for the stability of the Ubi complex. May constitute a docking platform where Ubi enzymes assemble and access their SCP2-bound polyprenyl substrates.</text>
</comment>
<dbReference type="PANTHER" id="PTHR38693">
    <property type="entry name" value="UBIQUINONE BIOSYNTHESIS PROTEIN UBIJ"/>
    <property type="match status" value="1"/>
</dbReference>
<dbReference type="InterPro" id="IPR038989">
    <property type="entry name" value="UbiJ"/>
</dbReference>
<dbReference type="PANTHER" id="PTHR38693:SF1">
    <property type="entry name" value="UBIQUINONE BIOSYNTHESIS ACCESSORY FACTOR UBIJ"/>
    <property type="match status" value="1"/>
</dbReference>
<evidence type="ECO:0000256" key="2">
    <source>
        <dbReference type="SAM" id="Coils"/>
    </source>
</evidence>
<keyword evidence="5" id="KW-1185">Reference proteome</keyword>
<evidence type="ECO:0000313" key="5">
    <source>
        <dbReference type="Proteomes" id="UP001195660"/>
    </source>
</evidence>
<evidence type="ECO:0000259" key="3">
    <source>
        <dbReference type="Pfam" id="PF02036"/>
    </source>
</evidence>
<dbReference type="SUPFAM" id="SSF55718">
    <property type="entry name" value="SCP-like"/>
    <property type="match status" value="1"/>
</dbReference>
<dbReference type="HAMAP" id="MF_02215">
    <property type="entry name" value="UbiJ"/>
    <property type="match status" value="1"/>
</dbReference>
<keyword evidence="1" id="KW-0963">Cytoplasm</keyword>
<comment type="pathway">
    <text evidence="1">Cofactor biosynthesis; ubiquinone biosynthesis.</text>
</comment>
<accession>A0ABS2CF27</accession>
<organism evidence="4 5">
    <name type="scientific">Deefgea chitinilytica</name>
    <dbReference type="NCBI Taxonomy" id="570276"/>
    <lineage>
        <taxon>Bacteria</taxon>
        <taxon>Pseudomonadati</taxon>
        <taxon>Pseudomonadota</taxon>
        <taxon>Betaproteobacteria</taxon>
        <taxon>Neisseriales</taxon>
        <taxon>Chitinibacteraceae</taxon>
        <taxon>Deefgea</taxon>
    </lineage>
</organism>
<feature type="domain" description="SCP2" evidence="3">
    <location>
        <begin position="7"/>
        <end position="96"/>
    </location>
</feature>
<dbReference type="RefSeq" id="WP_203572073.1">
    <property type="nucleotide sequence ID" value="NZ_WOFE01000010.1"/>
</dbReference>
<feature type="coiled-coil region" evidence="2">
    <location>
        <begin position="158"/>
        <end position="185"/>
    </location>
</feature>
<dbReference type="EMBL" id="WOFE01000010">
    <property type="protein sequence ID" value="MBM5572743.1"/>
    <property type="molecule type" value="Genomic_DNA"/>
</dbReference>
<keyword evidence="1" id="KW-0831">Ubiquinone biosynthesis</keyword>
<dbReference type="Proteomes" id="UP001195660">
    <property type="component" value="Unassembled WGS sequence"/>
</dbReference>
<proteinExistence type="inferred from homology"/>
<reference evidence="4 5" key="1">
    <citation type="submission" date="2019-11" db="EMBL/GenBank/DDBJ databases">
        <title>Novel Deefgea species.</title>
        <authorList>
            <person name="Han J.-H."/>
        </authorList>
    </citation>
    <scope>NUCLEOTIDE SEQUENCE [LARGE SCALE GENOMIC DNA]</scope>
    <source>
        <strain evidence="4 5">LMG 24817</strain>
    </source>
</reference>
<dbReference type="Pfam" id="PF02036">
    <property type="entry name" value="SCP2"/>
    <property type="match status" value="1"/>
</dbReference>